<dbReference type="Proteomes" id="UP000005938">
    <property type="component" value="Unassembled WGS sequence"/>
</dbReference>
<evidence type="ECO:0000259" key="2">
    <source>
        <dbReference type="Pfam" id="PF07584"/>
    </source>
</evidence>
<feature type="transmembrane region" description="Helical" evidence="1">
    <location>
        <begin position="615"/>
        <end position="637"/>
    </location>
</feature>
<keyword evidence="1 3" id="KW-0812">Transmembrane</keyword>
<keyword evidence="4" id="KW-1185">Reference proteome</keyword>
<dbReference type="EMBL" id="AJJU01000037">
    <property type="protein sequence ID" value="EID72260.1"/>
    <property type="molecule type" value="Genomic_DNA"/>
</dbReference>
<keyword evidence="1" id="KW-1133">Transmembrane helix</keyword>
<dbReference type="Gene3D" id="3.40.50.410">
    <property type="entry name" value="von Willebrand factor, type A domain"/>
    <property type="match status" value="1"/>
</dbReference>
<feature type="domain" description="Aerotolerance regulator N-terminal" evidence="2">
    <location>
        <begin position="1"/>
        <end position="76"/>
    </location>
</feature>
<dbReference type="InterPro" id="IPR029062">
    <property type="entry name" value="Class_I_gatase-like"/>
</dbReference>
<organism evidence="3 4">
    <name type="scientific">Imtechella halotolerans K1</name>
    <dbReference type="NCBI Taxonomy" id="946077"/>
    <lineage>
        <taxon>Bacteria</taxon>
        <taxon>Pseudomonadati</taxon>
        <taxon>Bacteroidota</taxon>
        <taxon>Flavobacteriia</taxon>
        <taxon>Flavobacteriales</taxon>
        <taxon>Flavobacteriaceae</taxon>
        <taxon>Imtechella</taxon>
    </lineage>
</organism>
<accession>I0W794</accession>
<dbReference type="AlphaFoldDB" id="I0W794"/>
<evidence type="ECO:0000313" key="3">
    <source>
        <dbReference type="EMBL" id="EID72260.1"/>
    </source>
</evidence>
<dbReference type="InterPro" id="IPR024163">
    <property type="entry name" value="Aerotolerance_reg_N"/>
</dbReference>
<dbReference type="RefSeq" id="WP_008241084.1">
    <property type="nucleotide sequence ID" value="NZ_AJJU01000037.1"/>
</dbReference>
<evidence type="ECO:0000313" key="4">
    <source>
        <dbReference type="Proteomes" id="UP000005938"/>
    </source>
</evidence>
<proteinExistence type="predicted"/>
<dbReference type="PANTHER" id="PTHR37464">
    <property type="entry name" value="BLL2463 PROTEIN"/>
    <property type="match status" value="1"/>
</dbReference>
<name>I0W794_9FLAO</name>
<dbReference type="STRING" id="946077.W5A_12171"/>
<sequence>MQFQYPALLWSLLALAIPIIVHLFQLRKFQKVAFTNIALLKKISFQTRKSSQLKKWLTLLSRLLALGCLCIAFAKPFKPNSTVSKAPNQLVIYIDNSFSMQAQGERGNLVQQATQEIIGALDDDDKITLITNDNQWKDVSLGSIKNELLGIHFSPNELPYETALLRATSFIENTTSSKHLFFISDFQNNHPLPPQEIDSTITYHPIQLRPNKQNNIAIDSLAIENDLEDYTTISVFISASEPQNKVTVSLREKGLLSSKTAIELTPEGMATFQIPSQTQFNGSVSIEDNSLPHDNELFFSIQRPDKIKVMAINEADDTFLKKLYPSDEFLLTTTDYASVDFGLLPDQHLLILNELEALSESLRVAIQSFVDSGGSLLVIPNKSSNTDSYNTLLSSFGYRYESPSNSAQLITEIKTSHPLLDNVFESNVSNFQYPKVNSYFPLKSGPGNPSILMFQDQTPFLTNYNHVYIFTASISEENSNFKQSPLIVPIFYNIARQSLQLPVPYYTIGRPNEIEIPYAMQRDQTLELVSKELSIIPLQRAYNTKTRITVTDEIPLAGTYALVHDNTTLENISFNYSRNESVLQYHPSQSIENLSGKTLKDTLLSVKYEGSIQGYWKWFVIFALVFLVIEMLILKYLS</sequence>
<dbReference type="SUPFAM" id="SSF53300">
    <property type="entry name" value="vWA-like"/>
    <property type="match status" value="1"/>
</dbReference>
<comment type="caution">
    <text evidence="3">The sequence shown here is derived from an EMBL/GenBank/DDBJ whole genome shotgun (WGS) entry which is preliminary data.</text>
</comment>
<keyword evidence="1" id="KW-0472">Membrane</keyword>
<dbReference type="Pfam" id="PF07584">
    <property type="entry name" value="BatA"/>
    <property type="match status" value="1"/>
</dbReference>
<dbReference type="NCBIfam" id="TIGR02226">
    <property type="entry name" value="two_anch"/>
    <property type="match status" value="1"/>
</dbReference>
<dbReference type="SUPFAM" id="SSF52317">
    <property type="entry name" value="Class I glutamine amidotransferase-like"/>
    <property type="match status" value="1"/>
</dbReference>
<reference evidence="3 4" key="1">
    <citation type="journal article" date="2012" name="J. Bacteriol.">
        <title>Genome Sequence of the Halotolerant Bacterium Imtechella halotolerans K1T.</title>
        <authorList>
            <person name="Kumar S."/>
            <person name="Vikram S."/>
            <person name="Subramanian S."/>
            <person name="Raghava G.P."/>
            <person name="Pinnaka A.K."/>
        </authorList>
    </citation>
    <scope>NUCLEOTIDE SEQUENCE [LARGE SCALE GENOMIC DNA]</scope>
    <source>
        <strain evidence="3 4">K1</strain>
    </source>
</reference>
<dbReference type="PATRIC" id="fig|946077.3.peg.2458"/>
<evidence type="ECO:0000256" key="1">
    <source>
        <dbReference type="SAM" id="Phobius"/>
    </source>
</evidence>
<dbReference type="OrthoDB" id="9810200at2"/>
<gene>
    <name evidence="3" type="ORF">W5A_12171</name>
</gene>
<dbReference type="eggNOG" id="COG2304">
    <property type="taxonomic scope" value="Bacteria"/>
</dbReference>
<dbReference type="InterPro" id="IPR036465">
    <property type="entry name" value="vWFA_dom_sf"/>
</dbReference>
<protein>
    <submittedName>
        <fullName evidence="3">Double-transmembrane region domain-containing protein</fullName>
    </submittedName>
</protein>
<dbReference type="PANTHER" id="PTHR37464:SF1">
    <property type="entry name" value="BLL2463 PROTEIN"/>
    <property type="match status" value="1"/>
</dbReference>
<feature type="transmembrane region" description="Helical" evidence="1">
    <location>
        <begin position="6"/>
        <end position="24"/>
    </location>
</feature>
<dbReference type="InterPro" id="IPR011933">
    <property type="entry name" value="Double_TM_dom"/>
</dbReference>